<feature type="chain" id="PRO_5041301526" evidence="3">
    <location>
        <begin position="34"/>
        <end position="520"/>
    </location>
</feature>
<dbReference type="RefSeq" id="WP_306682619.1">
    <property type="nucleotide sequence ID" value="NZ_CP132914.1"/>
</dbReference>
<accession>A0AA50KAS0</accession>
<dbReference type="KEGG" id="sog:RA178_15360"/>
<keyword evidence="2" id="KW-0274">FAD</keyword>
<proteinExistence type="predicted"/>
<dbReference type="InterPro" id="IPR006905">
    <property type="entry name" value="Flavin_halogenase"/>
</dbReference>
<evidence type="ECO:0000313" key="4">
    <source>
        <dbReference type="EMBL" id="WMB71790.1"/>
    </source>
</evidence>
<dbReference type="Pfam" id="PF04820">
    <property type="entry name" value="Trp_halogenase"/>
    <property type="match status" value="1"/>
</dbReference>
<evidence type="ECO:0000256" key="2">
    <source>
        <dbReference type="PIRSR" id="PIRSR011396-2"/>
    </source>
</evidence>
<protein>
    <submittedName>
        <fullName evidence="4">Tryptophan 7-halogenase</fullName>
    </submittedName>
</protein>
<dbReference type="AlphaFoldDB" id="A0AA50KAS0"/>
<organism evidence="4">
    <name type="scientific">Shewanella oncorhynchi</name>
    <dbReference type="NCBI Taxonomy" id="2726434"/>
    <lineage>
        <taxon>Bacteria</taxon>
        <taxon>Pseudomonadati</taxon>
        <taxon>Pseudomonadota</taxon>
        <taxon>Gammaproteobacteria</taxon>
        <taxon>Alteromonadales</taxon>
        <taxon>Shewanellaceae</taxon>
        <taxon>Shewanella</taxon>
    </lineage>
</organism>
<feature type="signal peptide" evidence="3">
    <location>
        <begin position="1"/>
        <end position="33"/>
    </location>
</feature>
<evidence type="ECO:0000256" key="1">
    <source>
        <dbReference type="PIRSR" id="PIRSR011396-1"/>
    </source>
</evidence>
<dbReference type="GeneID" id="301340589"/>
<dbReference type="Gene3D" id="3.50.50.60">
    <property type="entry name" value="FAD/NAD(P)-binding domain"/>
    <property type="match status" value="1"/>
</dbReference>
<name>A0AA50KAS0_9GAMM</name>
<feature type="active site" evidence="1">
    <location>
        <position position="81"/>
    </location>
</feature>
<dbReference type="SUPFAM" id="SSF51905">
    <property type="entry name" value="FAD/NAD(P)-binding domain"/>
    <property type="match status" value="1"/>
</dbReference>
<feature type="binding site" evidence="2">
    <location>
        <position position="186"/>
    </location>
    <ligand>
        <name>FAD</name>
        <dbReference type="ChEBI" id="CHEBI:57692"/>
    </ligand>
</feature>
<dbReference type="PIRSF" id="PIRSF011396">
    <property type="entry name" value="Trp_halogenase"/>
    <property type="match status" value="1"/>
</dbReference>
<keyword evidence="2" id="KW-0285">Flavoprotein</keyword>
<dbReference type="InterPro" id="IPR050816">
    <property type="entry name" value="Flavin-dep_Halogenase_NPB"/>
</dbReference>
<dbReference type="InterPro" id="IPR036188">
    <property type="entry name" value="FAD/NAD-bd_sf"/>
</dbReference>
<reference evidence="4" key="1">
    <citation type="submission" date="2023-08" db="EMBL/GenBank/DDBJ databases">
        <title>Complete genome sequence of Shewanella oncorhynchi Z-P2, a siderophore putrebactin-producing bacterium.</title>
        <authorList>
            <person name="Zhang Y."/>
        </authorList>
    </citation>
    <scope>NUCLEOTIDE SEQUENCE</scope>
    <source>
        <strain evidence="4">Z-P2</strain>
    </source>
</reference>
<dbReference type="EMBL" id="CP132914">
    <property type="protein sequence ID" value="WMB71790.1"/>
    <property type="molecule type" value="Genomic_DNA"/>
</dbReference>
<dbReference type="PANTHER" id="PTHR43747:SF4">
    <property type="entry name" value="FLAVIN-DEPENDENT TRYPTOPHAN HALOGENASE"/>
    <property type="match status" value="1"/>
</dbReference>
<keyword evidence="3" id="KW-0732">Signal</keyword>
<dbReference type="InterPro" id="IPR033856">
    <property type="entry name" value="Trp_halogen"/>
</dbReference>
<dbReference type="Proteomes" id="UP001236800">
    <property type="component" value="Chromosome"/>
</dbReference>
<feature type="binding site" evidence="2">
    <location>
        <position position="358"/>
    </location>
    <ligand>
        <name>FAD</name>
        <dbReference type="ChEBI" id="CHEBI:57692"/>
    </ligand>
</feature>
<feature type="binding site" evidence="2">
    <location>
        <position position="81"/>
    </location>
    <ligand>
        <name>7-chloro-L-tryptophan</name>
        <dbReference type="ChEBI" id="CHEBI:58713"/>
    </ligand>
</feature>
<dbReference type="GO" id="GO:0004497">
    <property type="term" value="F:monooxygenase activity"/>
    <property type="evidence" value="ECO:0007669"/>
    <property type="project" value="InterPro"/>
</dbReference>
<feature type="binding site" evidence="2">
    <location>
        <position position="371"/>
    </location>
    <ligand>
        <name>FAD</name>
        <dbReference type="ChEBI" id="CHEBI:57692"/>
    </ligand>
</feature>
<dbReference type="PANTHER" id="PTHR43747">
    <property type="entry name" value="FAD-BINDING PROTEIN"/>
    <property type="match status" value="1"/>
</dbReference>
<evidence type="ECO:0000256" key="3">
    <source>
        <dbReference type="SAM" id="SignalP"/>
    </source>
</evidence>
<dbReference type="GO" id="GO:0000166">
    <property type="term" value="F:nucleotide binding"/>
    <property type="evidence" value="ECO:0007669"/>
    <property type="project" value="UniProtKB-KW"/>
</dbReference>
<sequence>MKVKQAIRKIIILGGGTAGWMAAAALANNPVFAAIELCLVESDNIGTIGVGEGSTPHLKRFMDNLGISEKDWMEQCHASYKTGIDFINWNGDGQQYFHPFYCQMDVKPAEVFFINANARRRGHGSAVKPDAFFSSGVLAKRNLSPRPNKALPYANEYGYHFDATELANYLKDYACQRGVRQIIADVVEVSTSQHQQIETLILANGERLNADFFIDASGFSAKLIHKTLGVPFQSFANELLNDSAVTVPVPVPALMDSTQTQQNQMLQAQALQTQAQAQQAKYHTRATALSAGWLWQIPLTHRLGNGYVYSSRHLSANAAAKELLHSVNLPESTQVRFLKMRVGVSDKAWHNNVLAIGLAQSFIEPLEATSIMMTQFTLEKFMSLFERYQLNKQAETLSRQTLNQAVMQLVLGIKDYIQAHYVTSQRSEPYWLAARKVTISQRLTQLLQAWYQGEDFDLLLYQYDQQLAYFRPSWYALLAGMDYRDPKLKRPFEPISAEITAQAIRYSQTLVEQYFQPKHP</sequence>
<feature type="binding site" evidence="2">
    <location>
        <begin position="15"/>
        <end position="18"/>
    </location>
    <ligand>
        <name>FAD</name>
        <dbReference type="ChEBI" id="CHEBI:57692"/>
    </ligand>
</feature>
<feature type="binding site" evidence="2">
    <location>
        <position position="367"/>
    </location>
    <ligand>
        <name>L-tryptophan</name>
        <dbReference type="ChEBI" id="CHEBI:57912"/>
    </ligand>
</feature>
<gene>
    <name evidence="4" type="ORF">RA178_15360</name>
</gene>
<keyword evidence="2" id="KW-0547">Nucleotide-binding</keyword>